<dbReference type="InterPro" id="IPR041679">
    <property type="entry name" value="DNA2/NAM7-like_C"/>
</dbReference>
<feature type="domain" description="Helicase Sen1 N-terminal" evidence="10">
    <location>
        <begin position="82"/>
        <end position="802"/>
    </location>
</feature>
<feature type="non-terminal residue" evidence="14">
    <location>
        <position position="1"/>
    </location>
</feature>
<evidence type="ECO:0000256" key="3">
    <source>
        <dbReference type="ARBA" id="ARBA00022741"/>
    </source>
</evidence>
<dbReference type="GO" id="GO:0005694">
    <property type="term" value="C:chromosome"/>
    <property type="evidence" value="ECO:0007669"/>
    <property type="project" value="UniProtKB-ARBA"/>
</dbReference>
<feature type="region of interest" description="Disordered" evidence="9">
    <location>
        <begin position="941"/>
        <end position="982"/>
    </location>
</feature>
<evidence type="ECO:0000256" key="1">
    <source>
        <dbReference type="ARBA" id="ARBA00004123"/>
    </source>
</evidence>
<dbReference type="GO" id="GO:0001147">
    <property type="term" value="F:transcription termination site sequence-specific DNA binding"/>
    <property type="evidence" value="ECO:0007669"/>
    <property type="project" value="TreeGrafter"/>
</dbReference>
<dbReference type="GO" id="GO:0005524">
    <property type="term" value="F:ATP binding"/>
    <property type="evidence" value="ECO:0007669"/>
    <property type="project" value="UniProtKB-KW"/>
</dbReference>
<keyword evidence="5" id="KW-0347">Helicase</keyword>
<evidence type="ECO:0000256" key="2">
    <source>
        <dbReference type="ARBA" id="ARBA00007913"/>
    </source>
</evidence>
<feature type="region of interest" description="Disordered" evidence="9">
    <location>
        <begin position="870"/>
        <end position="893"/>
    </location>
</feature>
<dbReference type="FunFam" id="3.40.50.300:FF:001152">
    <property type="entry name" value="tRNA-splicing endonuclease, putative"/>
    <property type="match status" value="1"/>
</dbReference>
<dbReference type="PANTHER" id="PTHR10887">
    <property type="entry name" value="DNA2/NAM7 HELICASE FAMILY"/>
    <property type="match status" value="1"/>
</dbReference>
<evidence type="ECO:0000256" key="8">
    <source>
        <dbReference type="SAM" id="Coils"/>
    </source>
</evidence>
<evidence type="ECO:0000256" key="9">
    <source>
        <dbReference type="SAM" id="MobiDB-lite"/>
    </source>
</evidence>
<dbReference type="GO" id="GO:0006369">
    <property type="term" value="P:termination of RNA polymerase II transcription"/>
    <property type="evidence" value="ECO:0007669"/>
    <property type="project" value="TreeGrafter"/>
</dbReference>
<evidence type="ECO:0000259" key="11">
    <source>
        <dbReference type="Pfam" id="PF13086"/>
    </source>
</evidence>
<feature type="region of interest" description="Disordered" evidence="9">
    <location>
        <begin position="1849"/>
        <end position="1933"/>
    </location>
</feature>
<dbReference type="Pfam" id="PF13086">
    <property type="entry name" value="AAA_11"/>
    <property type="match status" value="1"/>
</dbReference>
<name>A0A9P4IEL7_9PEZI</name>
<comment type="subcellular location">
    <subcellularLocation>
        <location evidence="1">Nucleus</location>
    </subcellularLocation>
</comment>
<dbReference type="PANTHER" id="PTHR10887:SF495">
    <property type="entry name" value="HELICASE SENATAXIN ISOFORM X1-RELATED"/>
    <property type="match status" value="1"/>
</dbReference>
<organism evidence="14 15">
    <name type="scientific">Rhizodiscina lignyota</name>
    <dbReference type="NCBI Taxonomy" id="1504668"/>
    <lineage>
        <taxon>Eukaryota</taxon>
        <taxon>Fungi</taxon>
        <taxon>Dikarya</taxon>
        <taxon>Ascomycota</taxon>
        <taxon>Pezizomycotina</taxon>
        <taxon>Dothideomycetes</taxon>
        <taxon>Pleosporomycetidae</taxon>
        <taxon>Aulographales</taxon>
        <taxon>Rhizodiscinaceae</taxon>
        <taxon>Rhizodiscina</taxon>
    </lineage>
</organism>
<comment type="similarity">
    <text evidence="2">Belongs to the DNA2/NAM7 helicase family.</text>
</comment>
<evidence type="ECO:0000256" key="7">
    <source>
        <dbReference type="ARBA" id="ARBA00023242"/>
    </source>
</evidence>
<dbReference type="GO" id="GO:0016604">
    <property type="term" value="C:nuclear body"/>
    <property type="evidence" value="ECO:0007669"/>
    <property type="project" value="TreeGrafter"/>
</dbReference>
<evidence type="ECO:0000259" key="13">
    <source>
        <dbReference type="Pfam" id="PF23576"/>
    </source>
</evidence>
<accession>A0A9P4IEL7</accession>
<evidence type="ECO:0000256" key="6">
    <source>
        <dbReference type="ARBA" id="ARBA00022840"/>
    </source>
</evidence>
<dbReference type="EMBL" id="ML978127">
    <property type="protein sequence ID" value="KAF2097845.1"/>
    <property type="molecule type" value="Genomic_DNA"/>
</dbReference>
<feature type="region of interest" description="Disordered" evidence="9">
    <location>
        <begin position="21"/>
        <end position="46"/>
    </location>
</feature>
<keyword evidence="15" id="KW-1185">Reference proteome</keyword>
<evidence type="ECO:0000259" key="10">
    <source>
        <dbReference type="Pfam" id="PF12726"/>
    </source>
</evidence>
<evidence type="ECO:0000313" key="15">
    <source>
        <dbReference type="Proteomes" id="UP000799772"/>
    </source>
</evidence>
<dbReference type="InterPro" id="IPR047187">
    <property type="entry name" value="SF1_C_Upf1"/>
</dbReference>
<evidence type="ECO:0000313" key="14">
    <source>
        <dbReference type="EMBL" id="KAF2097845.1"/>
    </source>
</evidence>
<dbReference type="InterPro" id="IPR041677">
    <property type="entry name" value="DNA2/NAM7_AAA_11"/>
</dbReference>
<dbReference type="InterPro" id="IPR056474">
    <property type="entry name" value="SEN1_barrel"/>
</dbReference>
<dbReference type="InterPro" id="IPR045055">
    <property type="entry name" value="DNA2/NAM7-like"/>
</dbReference>
<feature type="coiled-coil region" evidence="8">
    <location>
        <begin position="1452"/>
        <end position="1479"/>
    </location>
</feature>
<dbReference type="Pfam" id="PF13087">
    <property type="entry name" value="AAA_12"/>
    <property type="match status" value="1"/>
</dbReference>
<gene>
    <name evidence="14" type="ORF">NA57DRAFT_40848</name>
</gene>
<dbReference type="InterPro" id="IPR027417">
    <property type="entry name" value="P-loop_NTPase"/>
</dbReference>
<keyword evidence="3" id="KW-0547">Nucleotide-binding</keyword>
<dbReference type="CDD" id="cd18042">
    <property type="entry name" value="DEXXQc_SETX"/>
    <property type="match status" value="1"/>
</dbReference>
<comment type="caution">
    <text evidence="14">The sequence shown here is derived from an EMBL/GenBank/DDBJ whole genome shotgun (WGS) entry which is preliminary data.</text>
</comment>
<dbReference type="FunFam" id="3.40.50.300:FF:000326">
    <property type="entry name" value="P-loop containing nucleoside triphosphate hydrolase"/>
    <property type="match status" value="1"/>
</dbReference>
<feature type="compositionally biased region" description="Basic and acidic residues" evidence="9">
    <location>
        <begin position="877"/>
        <end position="893"/>
    </location>
</feature>
<dbReference type="CDD" id="cd18808">
    <property type="entry name" value="SF1_C_Upf1"/>
    <property type="match status" value="1"/>
</dbReference>
<dbReference type="Proteomes" id="UP000799772">
    <property type="component" value="Unassembled WGS sequence"/>
</dbReference>
<feature type="domain" description="DNA2/NAM7 helicase-like C-terminal" evidence="12">
    <location>
        <begin position="1574"/>
        <end position="1770"/>
    </location>
</feature>
<dbReference type="OrthoDB" id="6513042at2759"/>
<evidence type="ECO:0000256" key="4">
    <source>
        <dbReference type="ARBA" id="ARBA00022801"/>
    </source>
</evidence>
<evidence type="ECO:0000259" key="12">
    <source>
        <dbReference type="Pfam" id="PF13087"/>
    </source>
</evidence>
<dbReference type="InterPro" id="IPR024481">
    <property type="entry name" value="Helicase_Sen1_N"/>
</dbReference>
<feature type="domain" description="DNA2/NAM7 helicase helicase" evidence="11">
    <location>
        <begin position="1277"/>
        <end position="1567"/>
    </location>
</feature>
<dbReference type="GO" id="GO:0004519">
    <property type="term" value="F:endonuclease activity"/>
    <property type="evidence" value="ECO:0007669"/>
    <property type="project" value="UniProtKB-KW"/>
</dbReference>
<keyword evidence="14" id="KW-0255">Endonuclease</keyword>
<dbReference type="SUPFAM" id="SSF52540">
    <property type="entry name" value="P-loop containing nucleoside triphosphate hydrolases"/>
    <property type="match status" value="1"/>
</dbReference>
<keyword evidence="7" id="KW-0539">Nucleus</keyword>
<proteinExistence type="inferred from homology"/>
<protein>
    <submittedName>
        <fullName evidence="14">tRNA-splicing endonuclease-like protein</fullName>
    </submittedName>
</protein>
<keyword evidence="14" id="KW-0540">Nuclease</keyword>
<keyword evidence="8" id="KW-0175">Coiled coil</keyword>
<feature type="compositionally biased region" description="Basic and acidic residues" evidence="9">
    <location>
        <begin position="37"/>
        <end position="46"/>
    </location>
</feature>
<reference evidence="14" key="1">
    <citation type="journal article" date="2020" name="Stud. Mycol.">
        <title>101 Dothideomycetes genomes: a test case for predicting lifestyles and emergence of pathogens.</title>
        <authorList>
            <person name="Haridas S."/>
            <person name="Albert R."/>
            <person name="Binder M."/>
            <person name="Bloem J."/>
            <person name="Labutti K."/>
            <person name="Salamov A."/>
            <person name="Andreopoulos B."/>
            <person name="Baker S."/>
            <person name="Barry K."/>
            <person name="Bills G."/>
            <person name="Bluhm B."/>
            <person name="Cannon C."/>
            <person name="Castanera R."/>
            <person name="Culley D."/>
            <person name="Daum C."/>
            <person name="Ezra D."/>
            <person name="Gonzalez J."/>
            <person name="Henrissat B."/>
            <person name="Kuo A."/>
            <person name="Liang C."/>
            <person name="Lipzen A."/>
            <person name="Lutzoni F."/>
            <person name="Magnuson J."/>
            <person name="Mondo S."/>
            <person name="Nolan M."/>
            <person name="Ohm R."/>
            <person name="Pangilinan J."/>
            <person name="Park H.-J."/>
            <person name="Ramirez L."/>
            <person name="Alfaro M."/>
            <person name="Sun H."/>
            <person name="Tritt A."/>
            <person name="Yoshinaga Y."/>
            <person name="Zwiers L.-H."/>
            <person name="Turgeon B."/>
            <person name="Goodwin S."/>
            <person name="Spatafora J."/>
            <person name="Crous P."/>
            <person name="Grigoriev I."/>
        </authorList>
    </citation>
    <scope>NUCLEOTIDE SEQUENCE</scope>
    <source>
        <strain evidence="14">CBS 133067</strain>
    </source>
</reference>
<dbReference type="Pfam" id="PF23576">
    <property type="entry name" value="SEN1_barrel"/>
    <property type="match status" value="1"/>
</dbReference>
<dbReference type="GO" id="GO:0004386">
    <property type="term" value="F:helicase activity"/>
    <property type="evidence" value="ECO:0007669"/>
    <property type="project" value="UniProtKB-KW"/>
</dbReference>
<sequence>KLQALPEDLHWFCPRVGPDDNTVYDDGEGNGDASDSDTDKRSVARRVQDGKKRSSLAFSCMEIIAFDGSDAESLKQNYQHGLDLQLGRCDSCVKAYYRTLPGHIESLEGSYDLEAVEAFRETVNNMNNRRIVNSLKAVTKKLQALAPEKRSIGTIDQSGALAIFEPLCCTNFLRNEDLLRDYFDEPFNLIQSNKRLKMTCYTPAMTSFLFSGNEYRYNWAYITVIRWKDPITRVDFDWAIRDFLHEAMERVNISNLDVDFLPAFWNGVRIIVGKLDKDLITHSLRAMDSDIYRLALDHLQLESDGFQDLLGSLQVLLLKSPSDFWNAMGTISPVTVVEQVFNAPVFERILRETGQDGSSQLDDLQDTLSWVEPFVASIKAINQTPATRAILQQLIIRLQNDRYSQLVKDYCYSMGLRTLDLTLRDLLATQATKAPISEATVSEILTVVEEHIPEICSDIRSLRASTSRVEEANLGLQILQHAISLDCHVLVVDFEKICQRQTLHHHKDVQSTSFWRSVVKNIGKRDSKLAVNVLLGCRPLTGLEPFVLPTGKSLSPEQKHFNESFDRISGYVVDVLEKVTDFSESELRGLLKDLNNATALFATLFSSSREVHEAALEVLKAASGQTGRKEALEFALENSLSTTLSMTSNYLRVVGKRPVFAPMPRALKIGGDLVDVLCDPQNGILRARTLSWDESKVVEEFWRAIWHTLSVIFDATENWSMSGHNKDMLKDFCRDTMQVAGRLFDEYAIFATAIREAGAAVGKKASASSTAIHLLQNPKNATKGIVKWLRLRDEYLSTKSVSLICKLLVRFHDESVDFDQDSLTYIEGIIYGTTRAKLSRQQTAELKSALETHTGQSLDDDDVEEILPSRATSTAGSKKDSAKSSENDSADDELRKLIAQNTKGSEMYKARQEQKKADILAKKKADEQRREAALAAKKAAAAQASTGFLERRKREKEAKERRDAAAREQAKKLRIKPDEASGAGSGIIGVGVRREEQLPKEKGMYVEDETTDEEADIDRQLFGIIRPKTKKAEEKGLKQQPQGPVKKKKIIRSANDMRARIAPDLSPLHKTILGWDYFATGDFPPGSRRDLYSHVPNKFPSPVHYQQVFQPLLELEAWQGLVKSREENTFKTYEIKISNRSSVDAFVEVSTTMTQADNKEIQISEGDLILMSKHKAPSSAIDMPHCLARVFRTLRKKAVLEISYRVMPGSKLISSLIPNSSIYGVKIQSMTPLEREYGALRSLQFYDLCDEIVSAKPSPLLDYNDRQLEPLISNYNVNKAQAKAVKSAVDNDAFTLIQGPPGSGKTKTIVAIVGALLSSTLAIEKLAPLPAARGPAIPVANVSPAKKLLVCAPSNAAVDELVMRFKEGVKTLSGDRKKINVVRLGRSDAINTQVVDVTLDELVNARLNTMPGQGSDNRAKNQEIFKEHKMVSDTLNEARAKLDSGMVKGAEASKLRDEVDALRRRKAQLGTAIDNVRDQENANDRQNELNRRRVQQSILDESHIICATLSGSGHDMFRSLNVEFETVVVDEAAQCVEMSALIPLKYGCSKCILVGDPKQLPPTVFSKEAAKFQYEQSLFVRMQGNHPEYVHLLDTQYRMHPDISAFPSQSFYDSRLLDGPNMATLRKRPWHSNTLLAPYRFFDVQGQHQAAPKGHSLINIAEIEIAISLFEKLTREYAGYDFKGKIGIITPYKSQLRELKDRFLRRYGQSVFETVEFNTTDAYQGRESEVIIFSCVRASPAGGIGFLQDIRRMNVGLTRAKSSLWVLGNSESLVRGDYWRMLVEDARKRRLYSEGNLKHMLANSTAAAWKPDTALIEQQAVKYQPEPAQEPSFSDKMDIDPIPIRESVARAQEAVSSTSIPAKRRASTRSDSDEDMKDYVDDASSGVPPSEKSETARPSATPAGQAGASRPPKKKKAANPLLAPNRPPKPRPS</sequence>
<dbReference type="GO" id="GO:0016787">
    <property type="term" value="F:hydrolase activity"/>
    <property type="evidence" value="ECO:0007669"/>
    <property type="project" value="UniProtKB-KW"/>
</dbReference>
<dbReference type="Pfam" id="PF12726">
    <property type="entry name" value="SEN1_N"/>
    <property type="match status" value="1"/>
</dbReference>
<keyword evidence="4" id="KW-0378">Hydrolase</keyword>
<feature type="compositionally biased region" description="Basic and acidic residues" evidence="9">
    <location>
        <begin position="949"/>
        <end position="979"/>
    </location>
</feature>
<feature type="domain" description="Helicase SEN1 beta-barrel" evidence="13">
    <location>
        <begin position="1128"/>
        <end position="1227"/>
    </location>
</feature>
<dbReference type="Gene3D" id="3.40.50.300">
    <property type="entry name" value="P-loop containing nucleotide triphosphate hydrolases"/>
    <property type="match status" value="2"/>
</dbReference>
<evidence type="ECO:0000256" key="5">
    <source>
        <dbReference type="ARBA" id="ARBA00022806"/>
    </source>
</evidence>
<keyword evidence="6" id="KW-0067">ATP-binding</keyword>